<evidence type="ECO:0000313" key="2">
    <source>
        <dbReference type="EMBL" id="MBC5736408.1"/>
    </source>
</evidence>
<dbReference type="PANTHER" id="PTHR12994:SF17">
    <property type="entry name" value="LD30995P"/>
    <property type="match status" value="1"/>
</dbReference>
<organism evidence="2 3">
    <name type="scientific">Lawsonibacter faecis</name>
    <dbReference type="NCBI Taxonomy" id="2763052"/>
    <lineage>
        <taxon>Bacteria</taxon>
        <taxon>Bacillati</taxon>
        <taxon>Bacillota</taxon>
        <taxon>Clostridia</taxon>
        <taxon>Eubacteriales</taxon>
        <taxon>Oscillospiraceae</taxon>
        <taxon>Lawsonibacter</taxon>
    </lineage>
</organism>
<dbReference type="Pfam" id="PF03577">
    <property type="entry name" value="Peptidase_C69"/>
    <property type="match status" value="1"/>
</dbReference>
<dbReference type="RefSeq" id="WP_186918712.1">
    <property type="nucleotide sequence ID" value="NZ_JACOPQ010000003.1"/>
</dbReference>
<keyword evidence="3" id="KW-1185">Reference proteome</keyword>
<keyword evidence="1" id="KW-0645">Protease</keyword>
<keyword evidence="1" id="KW-0378">Hydrolase</keyword>
<dbReference type="InterPro" id="IPR005322">
    <property type="entry name" value="Peptidase_C69"/>
</dbReference>
<dbReference type="AlphaFoldDB" id="A0A8J6JA26"/>
<dbReference type="PANTHER" id="PTHR12994">
    <property type="entry name" value="SECERNIN"/>
    <property type="match status" value="1"/>
</dbReference>
<comment type="catalytic activity">
    <reaction evidence="1">
        <text>an L-aminoacyl-L-amino acid + H2O = 2 an L-alpha-amino acid</text>
        <dbReference type="Rhea" id="RHEA:48940"/>
        <dbReference type="ChEBI" id="CHEBI:15377"/>
        <dbReference type="ChEBI" id="CHEBI:59869"/>
        <dbReference type="ChEBI" id="CHEBI:77460"/>
    </reaction>
</comment>
<evidence type="ECO:0000256" key="1">
    <source>
        <dbReference type="RuleBase" id="RU364089"/>
    </source>
</evidence>
<comment type="caution">
    <text evidence="2">The sequence shown here is derived from an EMBL/GenBank/DDBJ whole genome shotgun (WGS) entry which is preliminary data.</text>
</comment>
<evidence type="ECO:0000313" key="3">
    <source>
        <dbReference type="Proteomes" id="UP000607645"/>
    </source>
</evidence>
<dbReference type="Gene3D" id="3.60.60.10">
    <property type="entry name" value="Penicillin V Acylase, Chain A"/>
    <property type="match status" value="1"/>
</dbReference>
<accession>A0A8J6JA26</accession>
<protein>
    <recommendedName>
        <fullName evidence="1">Dipeptidase</fullName>
        <ecNumber evidence="1">3.4.-.-</ecNumber>
    </recommendedName>
</protein>
<dbReference type="EMBL" id="JACOPQ010000003">
    <property type="protein sequence ID" value="MBC5736408.1"/>
    <property type="molecule type" value="Genomic_DNA"/>
</dbReference>
<reference evidence="2" key="1">
    <citation type="submission" date="2020-08" db="EMBL/GenBank/DDBJ databases">
        <title>Genome public.</title>
        <authorList>
            <person name="Liu C."/>
            <person name="Sun Q."/>
        </authorList>
    </citation>
    <scope>NUCLEOTIDE SEQUENCE</scope>
    <source>
        <strain evidence="2">NSJ-52</strain>
    </source>
</reference>
<proteinExistence type="inferred from homology"/>
<gene>
    <name evidence="2" type="ORF">H8S62_05235</name>
</gene>
<dbReference type="GO" id="GO:0070004">
    <property type="term" value="F:cysteine-type exopeptidase activity"/>
    <property type="evidence" value="ECO:0007669"/>
    <property type="project" value="InterPro"/>
</dbReference>
<sequence length="481" mass="52365">MCFSVIVGRNASAAGHVLLAANDDWPGCPGHVHYVPRRAWDGGDTFLTVKGTPIPQVPLTYGYTYSAAAYETGTRRVSWADGVNDQRVAVSMQGVYAFADYQKEGDLLECDDLVILMLERGRTARQAIETAGELIARYGYSVSTIDGAEGTVCMAVADPEEGFFLELGPGGYWCARRVSDDQVECRPNCFGIGEVDFEDHENFLCSPGLYELAVEKGLVRSGEKLNFAAAFGGDSTDLNPGYGGALNPVNTLRKWRVFNKLGGLNLPPEAPVYGCVPREPVTLRGLMDLMRDGLEGTEYSLGTAPEAGRFHNPFWMEISTSIAQGGTVVCMIADLSPALAQELGCPVWFAFSNARLAPFVPCYTGGRGLPEAYQRGECGAFNPADAWWAFQETAELCCRNYEAIAPVEVVPVYEAMEDRFFAALARAEDEAVKRFGQDPEGARDYLAGVTGAMAEEAMETALKIGRRIKGKYLCNTILEWI</sequence>
<dbReference type="EC" id="3.4.-.-" evidence="1"/>
<comment type="similarity">
    <text evidence="1">Belongs to the peptidase C69 family.</text>
</comment>
<name>A0A8J6JA26_9FIRM</name>
<dbReference type="Proteomes" id="UP000607645">
    <property type="component" value="Unassembled WGS sequence"/>
</dbReference>
<dbReference type="GO" id="GO:0006508">
    <property type="term" value="P:proteolysis"/>
    <property type="evidence" value="ECO:0007669"/>
    <property type="project" value="UniProtKB-KW"/>
</dbReference>
<keyword evidence="1" id="KW-0224">Dipeptidase</keyword>
<dbReference type="GO" id="GO:0016805">
    <property type="term" value="F:dipeptidase activity"/>
    <property type="evidence" value="ECO:0007669"/>
    <property type="project" value="UniProtKB-KW"/>
</dbReference>